<sequence>MPNVFNIFNIKINNVSSNGSVNMGNTILRGNSADSKEVGGNSVIGDASPAYQVDRNVVSDPDLIDQPTSSL</sequence>
<dbReference type="EMBL" id="CP011388">
    <property type="protein sequence ID" value="ANE45445.1"/>
    <property type="molecule type" value="Genomic_DNA"/>
</dbReference>
<accession>A0A172TEF5</accession>
<dbReference type="Proteomes" id="UP000076927">
    <property type="component" value="Chromosome"/>
</dbReference>
<keyword evidence="2" id="KW-1185">Reference proteome</keyword>
<gene>
    <name evidence="1" type="ORF">SY83_02905</name>
</gene>
<dbReference type="PATRIC" id="fig|1178515.4.peg.566"/>
<dbReference type="InterPro" id="IPR019618">
    <property type="entry name" value="Spore_germination_GerPA"/>
</dbReference>
<dbReference type="OrthoDB" id="2901880at2"/>
<evidence type="ECO:0000313" key="1">
    <source>
        <dbReference type="EMBL" id="ANE45445.1"/>
    </source>
</evidence>
<dbReference type="KEGG" id="pswu:SY83_02905"/>
<organism evidence="1 2">
    <name type="scientific">Paenibacillus swuensis</name>
    <dbReference type="NCBI Taxonomy" id="1178515"/>
    <lineage>
        <taxon>Bacteria</taxon>
        <taxon>Bacillati</taxon>
        <taxon>Bacillota</taxon>
        <taxon>Bacilli</taxon>
        <taxon>Bacillales</taxon>
        <taxon>Paenibacillaceae</taxon>
        <taxon>Paenibacillus</taxon>
    </lineage>
</organism>
<reference evidence="1 2" key="1">
    <citation type="submission" date="2015-01" db="EMBL/GenBank/DDBJ databases">
        <title>Paenibacillus swuensis/DY6/whole genome sequencing.</title>
        <authorList>
            <person name="Kim M.K."/>
            <person name="Srinivasan S."/>
            <person name="Lee J.-J."/>
        </authorList>
    </citation>
    <scope>NUCLEOTIDE SEQUENCE [LARGE SCALE GENOMIC DNA]</scope>
    <source>
        <strain evidence="1 2">DY6</strain>
    </source>
</reference>
<dbReference type="STRING" id="1178515.SY83_02905"/>
<protein>
    <submittedName>
        <fullName evidence="1">Spore gernimation protein</fullName>
    </submittedName>
</protein>
<dbReference type="RefSeq" id="WP_068604095.1">
    <property type="nucleotide sequence ID" value="NZ_CP011388.1"/>
</dbReference>
<dbReference type="Pfam" id="PF10676">
    <property type="entry name" value="gerPA"/>
    <property type="match status" value="1"/>
</dbReference>
<name>A0A172TEF5_9BACL</name>
<evidence type="ECO:0000313" key="2">
    <source>
        <dbReference type="Proteomes" id="UP000076927"/>
    </source>
</evidence>
<proteinExistence type="predicted"/>
<dbReference type="AlphaFoldDB" id="A0A172TEF5"/>